<feature type="signal peptide" evidence="1">
    <location>
        <begin position="1"/>
        <end position="19"/>
    </location>
</feature>
<dbReference type="Pfam" id="PF13590">
    <property type="entry name" value="DUF4136"/>
    <property type="match status" value="1"/>
</dbReference>
<keyword evidence="4" id="KW-1185">Reference proteome</keyword>
<keyword evidence="1" id="KW-0732">Signal</keyword>
<dbReference type="EMBL" id="BMKL01000001">
    <property type="protein sequence ID" value="GGD86799.1"/>
    <property type="molecule type" value="Genomic_DNA"/>
</dbReference>
<protein>
    <recommendedName>
        <fullName evidence="2">DUF4136 domain-containing protein</fullName>
    </recommendedName>
</protein>
<evidence type="ECO:0000313" key="4">
    <source>
        <dbReference type="Proteomes" id="UP000619041"/>
    </source>
</evidence>
<sequence length="201" mass="20182">MKKVILPLALVLAAAPASAATDVEVTRFHTAETVATAAPGPIAVRAGPGMVGGTLETQVWLDAVSAALSRQGFTVVGEAPRVAEVTLGQEVVQSGRARSGSGVSVGVGVGSGGGYYGRHSGVNLGLGLGFLLGGKHAGETFDSTLGVTIRDAAGTHLWEGRAEAAPRNHSKDAEPRRLANEMAAALFSGFPGESGATIGAR</sequence>
<organism evidence="3 4">
    <name type="scientific">Tsuneonella deserti</name>
    <dbReference type="NCBI Taxonomy" id="2035528"/>
    <lineage>
        <taxon>Bacteria</taxon>
        <taxon>Pseudomonadati</taxon>
        <taxon>Pseudomonadota</taxon>
        <taxon>Alphaproteobacteria</taxon>
        <taxon>Sphingomonadales</taxon>
        <taxon>Erythrobacteraceae</taxon>
        <taxon>Tsuneonella</taxon>
    </lineage>
</organism>
<evidence type="ECO:0000259" key="2">
    <source>
        <dbReference type="Pfam" id="PF13590"/>
    </source>
</evidence>
<feature type="chain" id="PRO_5046100890" description="DUF4136 domain-containing protein" evidence="1">
    <location>
        <begin position="20"/>
        <end position="201"/>
    </location>
</feature>
<reference evidence="4" key="1">
    <citation type="journal article" date="2019" name="Int. J. Syst. Evol. Microbiol.">
        <title>The Global Catalogue of Microorganisms (GCM) 10K type strain sequencing project: providing services to taxonomists for standard genome sequencing and annotation.</title>
        <authorList>
            <consortium name="The Broad Institute Genomics Platform"/>
            <consortium name="The Broad Institute Genome Sequencing Center for Infectious Disease"/>
            <person name="Wu L."/>
            <person name="Ma J."/>
        </authorList>
    </citation>
    <scope>NUCLEOTIDE SEQUENCE [LARGE SCALE GENOMIC DNA]</scope>
    <source>
        <strain evidence="4">CGMCC 1.15959</strain>
    </source>
</reference>
<evidence type="ECO:0000256" key="1">
    <source>
        <dbReference type="SAM" id="SignalP"/>
    </source>
</evidence>
<gene>
    <name evidence="3" type="ORF">GCM10011515_02870</name>
</gene>
<dbReference type="Proteomes" id="UP000619041">
    <property type="component" value="Unassembled WGS sequence"/>
</dbReference>
<feature type="domain" description="DUF4136" evidence="2">
    <location>
        <begin position="55"/>
        <end position="192"/>
    </location>
</feature>
<comment type="caution">
    <text evidence="3">The sequence shown here is derived from an EMBL/GenBank/DDBJ whole genome shotgun (WGS) entry which is preliminary data.</text>
</comment>
<proteinExistence type="predicted"/>
<dbReference type="InterPro" id="IPR025411">
    <property type="entry name" value="DUF4136"/>
</dbReference>
<name>A0ABQ1RYX7_9SPHN</name>
<evidence type="ECO:0000313" key="3">
    <source>
        <dbReference type="EMBL" id="GGD86799.1"/>
    </source>
</evidence>
<accession>A0ABQ1RYX7</accession>